<dbReference type="AlphaFoldDB" id="A0A914HY85"/>
<dbReference type="Pfam" id="PF00202">
    <property type="entry name" value="Aminotran_3"/>
    <property type="match status" value="1"/>
</dbReference>
<dbReference type="Proteomes" id="UP000887572">
    <property type="component" value="Unplaced"/>
</dbReference>
<dbReference type="InterPro" id="IPR015421">
    <property type="entry name" value="PyrdxlP-dep_Trfase_major"/>
</dbReference>
<proteinExistence type="inferred from homology"/>
<dbReference type="Gene3D" id="3.90.1150.10">
    <property type="entry name" value="Aspartate Aminotransferase, domain 1"/>
    <property type="match status" value="1"/>
</dbReference>
<dbReference type="GO" id="GO:0030170">
    <property type="term" value="F:pyridoxal phosphate binding"/>
    <property type="evidence" value="ECO:0007669"/>
    <property type="project" value="InterPro"/>
</dbReference>
<name>A0A914HY85_GLORO</name>
<evidence type="ECO:0000256" key="3">
    <source>
        <dbReference type="RuleBase" id="RU003560"/>
    </source>
</evidence>
<organism evidence="5 6">
    <name type="scientific">Globodera rostochiensis</name>
    <name type="common">Golden nematode worm</name>
    <name type="synonym">Heterodera rostochiensis</name>
    <dbReference type="NCBI Taxonomy" id="31243"/>
    <lineage>
        <taxon>Eukaryota</taxon>
        <taxon>Metazoa</taxon>
        <taxon>Ecdysozoa</taxon>
        <taxon>Nematoda</taxon>
        <taxon>Chromadorea</taxon>
        <taxon>Rhabditida</taxon>
        <taxon>Tylenchina</taxon>
        <taxon>Tylenchomorpha</taxon>
        <taxon>Tylenchoidea</taxon>
        <taxon>Heteroderidae</taxon>
        <taxon>Heteroderinae</taxon>
        <taxon>Globodera</taxon>
    </lineage>
</organism>
<evidence type="ECO:0000256" key="1">
    <source>
        <dbReference type="ARBA" id="ARBA00008954"/>
    </source>
</evidence>
<accession>A0A914HY85</accession>
<protein>
    <submittedName>
        <fullName evidence="6">Uncharacterized protein</fullName>
    </submittedName>
</protein>
<dbReference type="SUPFAM" id="SSF53383">
    <property type="entry name" value="PLP-dependent transferases"/>
    <property type="match status" value="1"/>
</dbReference>
<dbReference type="Gene3D" id="3.40.640.10">
    <property type="entry name" value="Type I PLP-dependent aspartate aminotransferase-like (Major domain)"/>
    <property type="match status" value="1"/>
</dbReference>
<evidence type="ECO:0000256" key="4">
    <source>
        <dbReference type="SAM" id="MobiDB-lite"/>
    </source>
</evidence>
<feature type="region of interest" description="Disordered" evidence="4">
    <location>
        <begin position="21"/>
        <end position="53"/>
    </location>
</feature>
<dbReference type="PIRSF" id="PIRSF000521">
    <property type="entry name" value="Transaminase_4ab_Lys_Orn"/>
    <property type="match status" value="1"/>
</dbReference>
<evidence type="ECO:0000313" key="5">
    <source>
        <dbReference type="Proteomes" id="UP000887572"/>
    </source>
</evidence>
<dbReference type="InterPro" id="IPR015424">
    <property type="entry name" value="PyrdxlP-dep_Trfase"/>
</dbReference>
<dbReference type="WBParaSite" id="Gr19_v10_g5138.t2">
    <property type="protein sequence ID" value="Gr19_v10_g5138.t2"/>
    <property type="gene ID" value="Gr19_v10_g5138"/>
</dbReference>
<dbReference type="PANTHER" id="PTHR45688">
    <property type="match status" value="1"/>
</dbReference>
<keyword evidence="2 3" id="KW-0663">Pyridoxal phosphate</keyword>
<dbReference type="GO" id="GO:0005739">
    <property type="term" value="C:mitochondrion"/>
    <property type="evidence" value="ECO:0007669"/>
    <property type="project" value="TreeGrafter"/>
</dbReference>
<keyword evidence="5" id="KW-1185">Reference proteome</keyword>
<sequence>MDSLTQFFAYFSPFGGTFTKSSTKSKKEEQFKQQNFRRGEGGQNGAVPPGRGGEMAVDKAKLVAKRATMLSSKCQTFYADDPLLVARASMQFVFDENGRRFLDCISNVQHVGHCHPRVVEAVHSQLSLSTCNIRFLSPILTDLAESLLQTFPSQLDTVLFCNSGSEANDLALQLARDWTGAKDVIVLENAYHGHLTTAMQMSPYKFDRGSNIKQPKWVHVGPAPDLYRGKYRHADEDFGDKSELSRKYVEDIRRILERAKAKGRRVAAFIAEALQSCGGQVLPPRGYFRQVAETGFGRVGDTFWAHQLDGEGKGYGEFVPDIVTMGKSMGNGYPIAAVVTCKEIADKHCGAVSYFNTYGGNPASCAAALSVLRVIREENLLGHCQNMGELFRKELNGLKERHKSVGDVRGAGMFWGVDLVKSRCTREPNSELAHKLILKLKREDGVLLSIDGPYGNILKFKPPLCFGVTDLREAINALDKALGELSNDDV</sequence>
<reference evidence="6" key="1">
    <citation type="submission" date="2022-11" db="UniProtKB">
        <authorList>
            <consortium name="WormBaseParasite"/>
        </authorList>
    </citation>
    <scope>IDENTIFICATION</scope>
</reference>
<dbReference type="PANTHER" id="PTHR45688:SF13">
    <property type="entry name" value="ALANINE--GLYOXYLATE AMINOTRANSFERASE 2-LIKE"/>
    <property type="match status" value="1"/>
</dbReference>
<comment type="similarity">
    <text evidence="1 3">Belongs to the class-III pyridoxal-phosphate-dependent aminotransferase family.</text>
</comment>
<dbReference type="InterPro" id="IPR005814">
    <property type="entry name" value="Aminotrans_3"/>
</dbReference>
<evidence type="ECO:0000256" key="2">
    <source>
        <dbReference type="ARBA" id="ARBA00022898"/>
    </source>
</evidence>
<dbReference type="CDD" id="cd00610">
    <property type="entry name" value="OAT_like"/>
    <property type="match status" value="1"/>
</dbReference>
<evidence type="ECO:0000313" key="6">
    <source>
        <dbReference type="WBParaSite" id="Gr19_v10_g5138.t2"/>
    </source>
</evidence>
<dbReference type="GO" id="GO:0008483">
    <property type="term" value="F:transaminase activity"/>
    <property type="evidence" value="ECO:0007669"/>
    <property type="project" value="InterPro"/>
</dbReference>
<dbReference type="InterPro" id="IPR015422">
    <property type="entry name" value="PyrdxlP-dep_Trfase_small"/>
</dbReference>